<dbReference type="OrthoDB" id="2274644at2759"/>
<dbReference type="Proteomes" id="UP000095767">
    <property type="component" value="Unassembled WGS sequence"/>
</dbReference>
<organism evidence="3 4">
    <name type="scientific">Dichanthelium oligosanthes</name>
    <dbReference type="NCBI Taxonomy" id="888268"/>
    <lineage>
        <taxon>Eukaryota</taxon>
        <taxon>Viridiplantae</taxon>
        <taxon>Streptophyta</taxon>
        <taxon>Embryophyta</taxon>
        <taxon>Tracheophyta</taxon>
        <taxon>Spermatophyta</taxon>
        <taxon>Magnoliopsida</taxon>
        <taxon>Liliopsida</taxon>
        <taxon>Poales</taxon>
        <taxon>Poaceae</taxon>
        <taxon>PACMAD clade</taxon>
        <taxon>Panicoideae</taxon>
        <taxon>Panicodae</taxon>
        <taxon>Paniceae</taxon>
        <taxon>Dichantheliinae</taxon>
        <taxon>Dichanthelium</taxon>
    </lineage>
</organism>
<feature type="compositionally biased region" description="Basic and acidic residues" evidence="1">
    <location>
        <begin position="551"/>
        <end position="564"/>
    </location>
</feature>
<feature type="compositionally biased region" description="Polar residues" evidence="1">
    <location>
        <begin position="598"/>
        <end position="610"/>
    </location>
</feature>
<name>A0A1E5VUI5_9POAL</name>
<evidence type="ECO:0000256" key="1">
    <source>
        <dbReference type="SAM" id="MobiDB-lite"/>
    </source>
</evidence>
<feature type="region of interest" description="Disordered" evidence="1">
    <location>
        <begin position="399"/>
        <end position="614"/>
    </location>
</feature>
<reference evidence="3 4" key="1">
    <citation type="submission" date="2016-09" db="EMBL/GenBank/DDBJ databases">
        <title>The draft genome of Dichanthelium oligosanthes: A C3 panicoid grass species.</title>
        <authorList>
            <person name="Studer A.J."/>
            <person name="Schnable J.C."/>
            <person name="Brutnell T.P."/>
        </authorList>
    </citation>
    <scope>NUCLEOTIDE SEQUENCE [LARGE SCALE GENOMIC DNA]</scope>
    <source>
        <strain evidence="4">cv. Kellogg 1175</strain>
        <tissue evidence="3">Leaf</tissue>
    </source>
</reference>
<dbReference type="PANTHER" id="PTHR12271:SF134">
    <property type="entry name" value="NUCLEOTIDYLTRANSFERASE FAMILY PROTEIN"/>
    <property type="match status" value="1"/>
</dbReference>
<dbReference type="SUPFAM" id="SSF81301">
    <property type="entry name" value="Nucleotidyltransferase"/>
    <property type="match status" value="1"/>
</dbReference>
<accession>A0A1E5VUI5</accession>
<evidence type="ECO:0000259" key="2">
    <source>
        <dbReference type="Pfam" id="PF22600"/>
    </source>
</evidence>
<keyword evidence="4" id="KW-1185">Reference proteome</keyword>
<dbReference type="InterPro" id="IPR054708">
    <property type="entry name" value="MTPAP-like_central"/>
</dbReference>
<dbReference type="SUPFAM" id="SSF81631">
    <property type="entry name" value="PAP/OAS1 substrate-binding domain"/>
    <property type="match status" value="1"/>
</dbReference>
<dbReference type="Gene3D" id="1.10.1410.10">
    <property type="match status" value="1"/>
</dbReference>
<dbReference type="GO" id="GO:0016779">
    <property type="term" value="F:nucleotidyltransferase activity"/>
    <property type="evidence" value="ECO:0007669"/>
    <property type="project" value="TreeGrafter"/>
</dbReference>
<gene>
    <name evidence="3" type="ORF">BAE44_0010238</name>
</gene>
<feature type="compositionally biased region" description="Basic and acidic residues" evidence="1">
    <location>
        <begin position="473"/>
        <end position="517"/>
    </location>
</feature>
<comment type="caution">
    <text evidence="3">The sequence shown here is derived from an EMBL/GenBank/DDBJ whole genome shotgun (WGS) entry which is preliminary data.</text>
</comment>
<feature type="compositionally biased region" description="Polar residues" evidence="1">
    <location>
        <begin position="577"/>
        <end position="589"/>
    </location>
</feature>
<sequence length="732" mass="80860">MAAAAAPPVPIGGPEESSSLPGLLPRPAVAISWDSQALHSHAERSEMELKACVIDPTRLPTLESLLQEMYASLRPKPVDYEHRHLMIDVFNRIAEQIFGKKNGLPVVEAFGSFTMDLFTPKSDLDLSVNFNTDTKDLYPRKNKINAIRKLSKVLYSHQSQGRCHGVLPIATARVPVLKVIDQGTGVECDISIENKDGMSRSIIIKFISSIDERFRVLCYLMKFWAKAHNVNSPKDQTMSSMAIISLVAFHLQTRSPPILPAFSAVLKDGSDFASIEKNVSLLEGFGGRNKESIAELFVSLMIKLVSVEGLWQQGLCASNFEGSWISKTWERGVGNLSVEDFLDQSQNFARAVGVGQMRKICECLRATVSDLSKFFMGKIAAAKLKALLFGGPLNQVNPVSYPSQKTVKRKRVNPNKTSKKKKRPLEQDKPVISPGQQDDKKPLDQKPVSSPIQKDAKKKKPLDQVKPVISPGQKDDKREKPLEQDKAVISPGKKDDKREKPLDQDKPAISRGQKDGKNILLNQAKPAISPGQRDDKKKPLDQSKPAISPGQKDDKKKKPLDQDKAVISPVQKDAKKSSNVGRDSGNSHVQQKKAKVTVYTSGSRPTSVSIPPQRMHGPVFTQPMINQFAHIPQHLITPPAFGYGLPPPWHLHSAYHHPRQGFVGQPQGDLLNLYTGFQLQHPGQAMFGPPAAHRPVLNGFRPYGINGAQQAQHIDNGLVQRLPYGMGPGSWR</sequence>
<proteinExistence type="predicted"/>
<dbReference type="EMBL" id="LWDX02029146">
    <property type="protein sequence ID" value="OEL28744.1"/>
    <property type="molecule type" value="Genomic_DNA"/>
</dbReference>
<dbReference type="GO" id="GO:0031123">
    <property type="term" value="P:RNA 3'-end processing"/>
    <property type="evidence" value="ECO:0007669"/>
    <property type="project" value="TreeGrafter"/>
</dbReference>
<evidence type="ECO:0000313" key="4">
    <source>
        <dbReference type="Proteomes" id="UP000095767"/>
    </source>
</evidence>
<feature type="compositionally biased region" description="Basic residues" evidence="1">
    <location>
        <begin position="406"/>
        <end position="423"/>
    </location>
</feature>
<protein>
    <submittedName>
        <fullName evidence="3">Protein HESO1</fullName>
    </submittedName>
</protein>
<dbReference type="CDD" id="cd05402">
    <property type="entry name" value="NT_PAP_TUTase"/>
    <property type="match status" value="1"/>
</dbReference>
<dbReference type="Gene3D" id="3.30.460.10">
    <property type="entry name" value="Beta Polymerase, domain 2"/>
    <property type="match status" value="1"/>
</dbReference>
<evidence type="ECO:0000313" key="3">
    <source>
        <dbReference type="EMBL" id="OEL28744.1"/>
    </source>
</evidence>
<dbReference type="STRING" id="888268.A0A1E5VUI5"/>
<dbReference type="AlphaFoldDB" id="A0A1E5VUI5"/>
<feature type="compositionally biased region" description="Basic and acidic residues" evidence="1">
    <location>
        <begin position="532"/>
        <end position="541"/>
    </location>
</feature>
<dbReference type="InterPro" id="IPR043519">
    <property type="entry name" value="NT_sf"/>
</dbReference>
<dbReference type="Pfam" id="PF22600">
    <property type="entry name" value="MTPAP-like_central"/>
    <property type="match status" value="1"/>
</dbReference>
<feature type="domain" description="Poly(A) RNA polymerase mitochondrial-like central palm" evidence="2">
    <location>
        <begin position="63"/>
        <end position="208"/>
    </location>
</feature>
<dbReference type="PANTHER" id="PTHR12271">
    <property type="entry name" value="POLY A POLYMERASE CID PAP -RELATED"/>
    <property type="match status" value="1"/>
</dbReference>